<evidence type="ECO:0000313" key="1">
    <source>
        <dbReference type="EMBL" id="KKN41055.1"/>
    </source>
</evidence>
<dbReference type="AlphaFoldDB" id="A0A0F9QAR0"/>
<proteinExistence type="predicted"/>
<name>A0A0F9QAR0_9ZZZZ</name>
<sequence>MATSGYGLTLTGGTTGALAGDIQDVTVGGISVDFSEVKQVGDTNRIPENLPMTVREAPMEITMTYVETLYNTLRTNLIALTEETWTLTGSDSSTHVGLGFIAAVSGLSRNTDGHEVYTITLQPKTSWSFTVV</sequence>
<dbReference type="EMBL" id="LAZR01001670">
    <property type="protein sequence ID" value="KKN41055.1"/>
    <property type="molecule type" value="Genomic_DNA"/>
</dbReference>
<accession>A0A0F9QAR0</accession>
<protein>
    <submittedName>
        <fullName evidence="1">Uncharacterized protein</fullName>
    </submittedName>
</protein>
<reference evidence="1" key="1">
    <citation type="journal article" date="2015" name="Nature">
        <title>Complex archaea that bridge the gap between prokaryotes and eukaryotes.</title>
        <authorList>
            <person name="Spang A."/>
            <person name="Saw J.H."/>
            <person name="Jorgensen S.L."/>
            <person name="Zaremba-Niedzwiedzka K."/>
            <person name="Martijn J."/>
            <person name="Lind A.E."/>
            <person name="van Eijk R."/>
            <person name="Schleper C."/>
            <person name="Guy L."/>
            <person name="Ettema T.J."/>
        </authorList>
    </citation>
    <scope>NUCLEOTIDE SEQUENCE</scope>
</reference>
<organism evidence="1">
    <name type="scientific">marine sediment metagenome</name>
    <dbReference type="NCBI Taxonomy" id="412755"/>
    <lineage>
        <taxon>unclassified sequences</taxon>
        <taxon>metagenomes</taxon>
        <taxon>ecological metagenomes</taxon>
    </lineage>
</organism>
<gene>
    <name evidence="1" type="ORF">LCGC14_0727050</name>
</gene>
<comment type="caution">
    <text evidence="1">The sequence shown here is derived from an EMBL/GenBank/DDBJ whole genome shotgun (WGS) entry which is preliminary data.</text>
</comment>